<accession>A0A8S9N9U8</accession>
<dbReference type="EMBL" id="QGKX02001621">
    <property type="protein sequence ID" value="KAF3501764.1"/>
    <property type="molecule type" value="Genomic_DNA"/>
</dbReference>
<evidence type="ECO:0000259" key="1">
    <source>
        <dbReference type="PROSITE" id="PS50228"/>
    </source>
</evidence>
<evidence type="ECO:0000313" key="2">
    <source>
        <dbReference type="EMBL" id="KAF3501764.1"/>
    </source>
</evidence>
<dbReference type="Proteomes" id="UP000712600">
    <property type="component" value="Unassembled WGS sequence"/>
</dbReference>
<proteinExistence type="predicted"/>
<dbReference type="GO" id="GO:0030246">
    <property type="term" value="F:carbohydrate binding"/>
    <property type="evidence" value="ECO:0007669"/>
    <property type="project" value="InterPro"/>
</dbReference>
<gene>
    <name evidence="2" type="ORF">F2Q69_00044427</name>
</gene>
<evidence type="ECO:0000313" key="3">
    <source>
        <dbReference type="Proteomes" id="UP000712600"/>
    </source>
</evidence>
<name>A0A8S9N9U8_BRACR</name>
<reference evidence="2" key="1">
    <citation type="submission" date="2019-12" db="EMBL/GenBank/DDBJ databases">
        <title>Genome sequencing and annotation of Brassica cretica.</title>
        <authorList>
            <person name="Studholme D.J."/>
            <person name="Sarris P."/>
        </authorList>
    </citation>
    <scope>NUCLEOTIDE SEQUENCE</scope>
    <source>
        <strain evidence="2">PFS-109/04</strain>
        <tissue evidence="2">Leaf</tissue>
    </source>
</reference>
<sequence>MKVVGEKFPRAKDAVKVVAKECVGKLNCTMNVSSHKFGSNLDCGDSPKRLFVEVEC</sequence>
<dbReference type="AlphaFoldDB" id="A0A8S9N9U8"/>
<dbReference type="PROSITE" id="PS50228">
    <property type="entry name" value="SUEL_LECTIN"/>
    <property type="match status" value="1"/>
</dbReference>
<dbReference type="Gene3D" id="2.60.120.740">
    <property type="match status" value="1"/>
</dbReference>
<comment type="caution">
    <text evidence="2">The sequence shown here is derived from an EMBL/GenBank/DDBJ whole genome shotgun (WGS) entry which is preliminary data.</text>
</comment>
<feature type="domain" description="SUEL-type lectin" evidence="1">
    <location>
        <begin position="12"/>
        <end position="56"/>
    </location>
</feature>
<organism evidence="2 3">
    <name type="scientific">Brassica cretica</name>
    <name type="common">Mustard</name>
    <dbReference type="NCBI Taxonomy" id="69181"/>
    <lineage>
        <taxon>Eukaryota</taxon>
        <taxon>Viridiplantae</taxon>
        <taxon>Streptophyta</taxon>
        <taxon>Embryophyta</taxon>
        <taxon>Tracheophyta</taxon>
        <taxon>Spermatophyta</taxon>
        <taxon>Magnoliopsida</taxon>
        <taxon>eudicotyledons</taxon>
        <taxon>Gunneridae</taxon>
        <taxon>Pentapetalae</taxon>
        <taxon>rosids</taxon>
        <taxon>malvids</taxon>
        <taxon>Brassicales</taxon>
        <taxon>Brassicaceae</taxon>
        <taxon>Brassiceae</taxon>
        <taxon>Brassica</taxon>
    </lineage>
</organism>
<dbReference type="InterPro" id="IPR000922">
    <property type="entry name" value="Lectin_gal-bd_dom"/>
</dbReference>
<protein>
    <recommendedName>
        <fullName evidence="1">SUEL-type lectin domain-containing protein</fullName>
    </recommendedName>
</protein>
<dbReference type="InterPro" id="IPR043159">
    <property type="entry name" value="Lectin_gal-bd_sf"/>
</dbReference>
<dbReference type="Pfam" id="PF02140">
    <property type="entry name" value="SUEL_Lectin"/>
    <property type="match status" value="1"/>
</dbReference>